<feature type="region of interest" description="Disordered" evidence="3">
    <location>
        <begin position="635"/>
        <end position="691"/>
    </location>
</feature>
<keyword evidence="6" id="KW-1185">Reference proteome</keyword>
<dbReference type="GO" id="GO:0046983">
    <property type="term" value="F:protein dimerization activity"/>
    <property type="evidence" value="ECO:0007669"/>
    <property type="project" value="InterPro"/>
</dbReference>
<evidence type="ECO:0000256" key="2">
    <source>
        <dbReference type="ARBA" id="ARBA00023242"/>
    </source>
</evidence>
<feature type="region of interest" description="Disordered" evidence="3">
    <location>
        <begin position="881"/>
        <end position="981"/>
    </location>
</feature>
<dbReference type="AlphaFoldDB" id="A0A1Y1HP83"/>
<evidence type="ECO:0000313" key="6">
    <source>
        <dbReference type="Proteomes" id="UP000054558"/>
    </source>
</evidence>
<feature type="compositionally biased region" description="Gly residues" evidence="3">
    <location>
        <begin position="37"/>
        <end position="47"/>
    </location>
</feature>
<dbReference type="InterPro" id="IPR036638">
    <property type="entry name" value="HLH_DNA-bd_sf"/>
</dbReference>
<feature type="compositionally biased region" description="Basic and acidic residues" evidence="3">
    <location>
        <begin position="881"/>
        <end position="905"/>
    </location>
</feature>
<organism evidence="5 6">
    <name type="scientific">Klebsormidium nitens</name>
    <name type="common">Green alga</name>
    <name type="synonym">Ulothrix nitens</name>
    <dbReference type="NCBI Taxonomy" id="105231"/>
    <lineage>
        <taxon>Eukaryota</taxon>
        <taxon>Viridiplantae</taxon>
        <taxon>Streptophyta</taxon>
        <taxon>Klebsormidiophyceae</taxon>
        <taxon>Klebsormidiales</taxon>
        <taxon>Klebsormidiaceae</taxon>
        <taxon>Klebsormidium</taxon>
    </lineage>
</organism>
<reference evidence="5 6" key="1">
    <citation type="journal article" date="2014" name="Nat. Commun.">
        <title>Klebsormidium flaccidum genome reveals primary factors for plant terrestrial adaptation.</title>
        <authorList>
            <person name="Hori K."/>
            <person name="Maruyama F."/>
            <person name="Fujisawa T."/>
            <person name="Togashi T."/>
            <person name="Yamamoto N."/>
            <person name="Seo M."/>
            <person name="Sato S."/>
            <person name="Yamada T."/>
            <person name="Mori H."/>
            <person name="Tajima N."/>
            <person name="Moriyama T."/>
            <person name="Ikeuchi M."/>
            <person name="Watanabe M."/>
            <person name="Wada H."/>
            <person name="Kobayashi K."/>
            <person name="Saito M."/>
            <person name="Masuda T."/>
            <person name="Sasaki-Sekimoto Y."/>
            <person name="Mashiguchi K."/>
            <person name="Awai K."/>
            <person name="Shimojima M."/>
            <person name="Masuda S."/>
            <person name="Iwai M."/>
            <person name="Nobusawa T."/>
            <person name="Narise T."/>
            <person name="Kondo S."/>
            <person name="Saito H."/>
            <person name="Sato R."/>
            <person name="Murakawa M."/>
            <person name="Ihara Y."/>
            <person name="Oshima-Yamada Y."/>
            <person name="Ohtaka K."/>
            <person name="Satoh M."/>
            <person name="Sonobe K."/>
            <person name="Ishii M."/>
            <person name="Ohtani R."/>
            <person name="Kanamori-Sato M."/>
            <person name="Honoki R."/>
            <person name="Miyazaki D."/>
            <person name="Mochizuki H."/>
            <person name="Umetsu J."/>
            <person name="Higashi K."/>
            <person name="Shibata D."/>
            <person name="Kamiya Y."/>
            <person name="Sato N."/>
            <person name="Nakamura Y."/>
            <person name="Tabata S."/>
            <person name="Ida S."/>
            <person name="Kurokawa K."/>
            <person name="Ohta H."/>
        </authorList>
    </citation>
    <scope>NUCLEOTIDE SEQUENCE [LARGE SCALE GENOMIC DNA]</scope>
    <source>
        <strain evidence="5 6">NIES-2285</strain>
    </source>
</reference>
<evidence type="ECO:0000313" key="5">
    <source>
        <dbReference type="EMBL" id="GAQ78387.1"/>
    </source>
</evidence>
<dbReference type="OrthoDB" id="2020857at2759"/>
<dbReference type="GO" id="GO:0005634">
    <property type="term" value="C:nucleus"/>
    <property type="evidence" value="ECO:0007669"/>
    <property type="project" value="UniProtKB-SubCell"/>
</dbReference>
<feature type="compositionally biased region" description="Basic and acidic residues" evidence="3">
    <location>
        <begin position="640"/>
        <end position="650"/>
    </location>
</feature>
<keyword evidence="2" id="KW-0539">Nucleus</keyword>
<protein>
    <submittedName>
        <fullName evidence="5">Basic helix-loop-helix family protein</fullName>
    </submittedName>
</protein>
<feature type="compositionally biased region" description="Polar residues" evidence="3">
    <location>
        <begin position="510"/>
        <end position="524"/>
    </location>
</feature>
<feature type="region of interest" description="Disordered" evidence="3">
    <location>
        <begin position="1"/>
        <end position="73"/>
    </location>
</feature>
<comment type="subcellular location">
    <subcellularLocation>
        <location evidence="1">Nucleus</location>
    </subcellularLocation>
</comment>
<dbReference type="PANTHER" id="PTHR12565:SF184">
    <property type="entry name" value="BHLH TRANSCRIPTION FACTOR"/>
    <property type="match status" value="1"/>
</dbReference>
<dbReference type="PANTHER" id="PTHR12565">
    <property type="entry name" value="STEROL REGULATORY ELEMENT-BINDING PROTEIN"/>
    <property type="match status" value="1"/>
</dbReference>
<dbReference type="Pfam" id="PF00010">
    <property type="entry name" value="HLH"/>
    <property type="match status" value="1"/>
</dbReference>
<sequence>MSSNDRHGRQSLGSDGSGHGDASSLLDAIFNLSQGGQQPGPDGGTGTGEASQMLLPFSQQQPGLSLEATQGRQSLEELHRTSFQTPLSHSNLPSFPNFSNLPSLPNLHNFPPQQNQAAPFNPFSLTIPPAPFNSPARGPASFTNSSLYSTSLPSLASPTQSSTTNKLNNLRLAIATRDPTESVEDVLSPRSLSFLHSHFQSMGVELPASASWGQIQQLLGQPRTPRSGLQTSSSMFSERGGGLGPPPQETPSLLSSFPAQDNVQWNIPPPPPPGSGESVLDRFLATVNLPANETNARITKLAANLILQQQQQQQEQQRLLRQQQIRQLQESFHLHSQIPPLPTFQQQPSHHPPSLANFGGLGGNISLGAGLLNPSHDPSAQISPMPPLPGLSKLTPQMTELWQSALSKENQGSLSAFLNTQKFAAATAQQLGRGGLQSPGYSVPDQVAQVIVGQQHTLPQRVQGLSATQGGGSSEQGRQGHQNLSSLVAPLTSDAMRRALMAGGALSAQPAETSMGGSLSQGSIRTGKRGLSFRTESQYPAETSMEEASAESTPTDRKRQRQGNSPAPSSRISYGAIPRAPTFNNRVSQVTIPPLPPTPALQFQTPLPLPNTALVPGIARPAKPLGGGSPAQYSFPSPARNEEQKGHAMTEVKGGGAQSVGRGADVDKARGETPVKLNRAKRGQATDPHSVAERIRRDKITEKMRQLESLVPHRHKMDKASMLEEIIEYVIFMQLQVQVLSIGSQDTAQSVRETLPGGLPEVATRRGGVPPGNVTAATAAAAPQVAAQLQRSPEQAVRFLLDQGLCLVPAHLAAKLIEFPPEVLKQKSAAVPTAPRGPTSTAALLASPMTVFPSETEGGRAPAAVFSGWEEEEERAAEIKNKLREEDAREVADAIQEQEQRETRSESGLASSPGVMGGAYKRPQTDEEQGVDQLTEMDSGQDFDAMSPGLGEGLDLPGFGKGDSVHEAGHMAAMWDSDPHE</sequence>
<feature type="domain" description="BHLH" evidence="4">
    <location>
        <begin position="684"/>
        <end position="733"/>
    </location>
</feature>
<feature type="compositionally biased region" description="Polar residues" evidence="3">
    <location>
        <begin position="250"/>
        <end position="265"/>
    </location>
</feature>
<dbReference type="InterPro" id="IPR024097">
    <property type="entry name" value="bHLH_ZIP_TF"/>
</dbReference>
<feature type="compositionally biased region" description="Polar residues" evidence="3">
    <location>
        <begin position="57"/>
        <end position="73"/>
    </location>
</feature>
<dbReference type="STRING" id="105231.A0A1Y1HP83"/>
<dbReference type="PROSITE" id="PS50888">
    <property type="entry name" value="BHLH"/>
    <property type="match status" value="1"/>
</dbReference>
<feature type="region of interest" description="Disordered" evidence="3">
    <location>
        <begin position="507"/>
        <end position="577"/>
    </location>
</feature>
<dbReference type="InterPro" id="IPR011598">
    <property type="entry name" value="bHLH_dom"/>
</dbReference>
<evidence type="ECO:0000256" key="1">
    <source>
        <dbReference type="ARBA" id="ARBA00004123"/>
    </source>
</evidence>
<evidence type="ECO:0000256" key="3">
    <source>
        <dbReference type="SAM" id="MobiDB-lite"/>
    </source>
</evidence>
<name>A0A1Y1HP83_KLENI</name>
<gene>
    <name evidence="5" type="ORF">KFL_000120330</name>
</gene>
<feature type="compositionally biased region" description="Basic and acidic residues" evidence="3">
    <location>
        <begin position="664"/>
        <end position="673"/>
    </location>
</feature>
<dbReference type="GO" id="GO:0006355">
    <property type="term" value="P:regulation of DNA-templated transcription"/>
    <property type="evidence" value="ECO:0007669"/>
    <property type="project" value="InterPro"/>
</dbReference>
<evidence type="ECO:0000259" key="4">
    <source>
        <dbReference type="PROSITE" id="PS50888"/>
    </source>
</evidence>
<feature type="region of interest" description="Disordered" evidence="3">
    <location>
        <begin position="220"/>
        <end position="275"/>
    </location>
</feature>
<proteinExistence type="predicted"/>
<dbReference type="Proteomes" id="UP000054558">
    <property type="component" value="Unassembled WGS sequence"/>
</dbReference>
<feature type="compositionally biased region" description="Polar residues" evidence="3">
    <location>
        <begin position="227"/>
        <end position="236"/>
    </location>
</feature>
<feature type="compositionally biased region" description="Polar residues" evidence="3">
    <location>
        <begin position="562"/>
        <end position="572"/>
    </location>
</feature>
<dbReference type="Gene3D" id="4.10.280.10">
    <property type="entry name" value="Helix-loop-helix DNA-binding domain"/>
    <property type="match status" value="1"/>
</dbReference>
<feature type="region of interest" description="Disordered" evidence="3">
    <location>
        <begin position="853"/>
        <end position="872"/>
    </location>
</feature>
<dbReference type="SUPFAM" id="SSF47459">
    <property type="entry name" value="HLH, helix-loop-helix DNA-binding domain"/>
    <property type="match status" value="1"/>
</dbReference>
<dbReference type="SMART" id="SM00353">
    <property type="entry name" value="HLH"/>
    <property type="match status" value="1"/>
</dbReference>
<dbReference type="EMBL" id="DF236961">
    <property type="protein sequence ID" value="GAQ78387.1"/>
    <property type="molecule type" value="Genomic_DNA"/>
</dbReference>
<accession>A0A1Y1HP83</accession>